<evidence type="ECO:0000256" key="5">
    <source>
        <dbReference type="ARBA" id="ARBA00022989"/>
    </source>
</evidence>
<evidence type="ECO:0000256" key="8">
    <source>
        <dbReference type="SAM" id="Phobius"/>
    </source>
</evidence>
<comment type="similarity">
    <text evidence="2">Belongs to the NEMP family.</text>
</comment>
<organism evidence="9 10">
    <name type="scientific">Alectura lathami</name>
    <name type="common">Australian brush turkey</name>
    <dbReference type="NCBI Taxonomy" id="81907"/>
    <lineage>
        <taxon>Eukaryota</taxon>
        <taxon>Metazoa</taxon>
        <taxon>Chordata</taxon>
        <taxon>Craniata</taxon>
        <taxon>Vertebrata</taxon>
        <taxon>Euteleostomi</taxon>
        <taxon>Archelosauria</taxon>
        <taxon>Archosauria</taxon>
        <taxon>Dinosauria</taxon>
        <taxon>Saurischia</taxon>
        <taxon>Theropoda</taxon>
        <taxon>Coelurosauria</taxon>
        <taxon>Aves</taxon>
        <taxon>Neognathae</taxon>
        <taxon>Galloanserae</taxon>
        <taxon>Galliformes</taxon>
        <taxon>Megapodiidae</taxon>
        <taxon>Alectura</taxon>
    </lineage>
</organism>
<evidence type="ECO:0000256" key="7">
    <source>
        <dbReference type="ARBA" id="ARBA00023242"/>
    </source>
</evidence>
<dbReference type="PANTHER" id="PTHR13598:SF2">
    <property type="entry name" value="NUCLEAR ENVELOPE INTEGRAL MEMBRANE PROTEIN 1"/>
    <property type="match status" value="1"/>
</dbReference>
<evidence type="ECO:0000256" key="2">
    <source>
        <dbReference type="ARBA" id="ARBA00005748"/>
    </source>
</evidence>
<dbReference type="AlphaFoldDB" id="A0A7L0W2Z4"/>
<dbReference type="Proteomes" id="UP000562322">
    <property type="component" value="Unassembled WGS sequence"/>
</dbReference>
<dbReference type="PANTHER" id="PTHR13598">
    <property type="entry name" value="AT07567P-RELATED"/>
    <property type="match status" value="1"/>
</dbReference>
<keyword evidence="10" id="KW-1185">Reference proteome</keyword>
<dbReference type="EMBL" id="VXAV01001948">
    <property type="protein sequence ID" value="NXL84842.1"/>
    <property type="molecule type" value="Genomic_DNA"/>
</dbReference>
<evidence type="ECO:0000256" key="1">
    <source>
        <dbReference type="ARBA" id="ARBA00004575"/>
    </source>
</evidence>
<protein>
    <submittedName>
        <fullName evidence="9">NEMP1 protein</fullName>
    </submittedName>
</protein>
<name>A0A7L0W2Z4_ALELA</name>
<evidence type="ECO:0000256" key="6">
    <source>
        <dbReference type="ARBA" id="ARBA00023136"/>
    </source>
</evidence>
<dbReference type="GO" id="GO:0005637">
    <property type="term" value="C:nuclear inner membrane"/>
    <property type="evidence" value="ECO:0007669"/>
    <property type="project" value="UniProtKB-SubCell"/>
</dbReference>
<dbReference type="OrthoDB" id="509138at2759"/>
<evidence type="ECO:0000256" key="4">
    <source>
        <dbReference type="ARBA" id="ARBA00022729"/>
    </source>
</evidence>
<feature type="non-terminal residue" evidence="9">
    <location>
        <position position="1"/>
    </location>
</feature>
<comment type="subcellular location">
    <subcellularLocation>
        <location evidence="1">Nucleus inner membrane</location>
        <topology evidence="1">Multi-pass membrane protein</topology>
        <orientation evidence="1">Nucleoplasmic side</orientation>
    </subcellularLocation>
</comment>
<feature type="transmembrane region" description="Helical" evidence="8">
    <location>
        <begin position="177"/>
        <end position="198"/>
    </location>
</feature>
<evidence type="ECO:0000313" key="9">
    <source>
        <dbReference type="EMBL" id="NXL84842.1"/>
    </source>
</evidence>
<evidence type="ECO:0000313" key="10">
    <source>
        <dbReference type="Proteomes" id="UP000562322"/>
    </source>
</evidence>
<feature type="non-terminal residue" evidence="9">
    <location>
        <position position="386"/>
    </location>
</feature>
<keyword evidence="5 8" id="KW-1133">Transmembrane helix</keyword>
<accession>A0A7L0W2Z4</accession>
<keyword evidence="7" id="KW-0539">Nucleus</keyword>
<feature type="transmembrane region" description="Helical" evidence="8">
    <location>
        <begin position="122"/>
        <end position="139"/>
    </location>
</feature>
<dbReference type="InterPro" id="IPR019358">
    <property type="entry name" value="NEMP_fam"/>
</dbReference>
<evidence type="ECO:0000256" key="3">
    <source>
        <dbReference type="ARBA" id="ARBA00022692"/>
    </source>
</evidence>
<reference evidence="9 10" key="1">
    <citation type="submission" date="2019-09" db="EMBL/GenBank/DDBJ databases">
        <title>Bird 10,000 Genomes (B10K) Project - Family phase.</title>
        <authorList>
            <person name="Zhang G."/>
        </authorList>
    </citation>
    <scope>NUCLEOTIDE SEQUENCE [LARGE SCALE GENOMIC DNA]</scope>
    <source>
        <strain evidence="9">B10K-DU-001-39</strain>
        <tissue evidence="9">Muscle</tissue>
    </source>
</reference>
<comment type="caution">
    <text evidence="9">The sequence shown here is derived from an EMBL/GenBank/DDBJ whole genome shotgun (WGS) entry which is preliminary data.</text>
</comment>
<sequence>CEGAKELVTPLREGGERCHSAPHRFCYTNTRSPRWHDVWTRVQIRVNSSRVIRVTQVGSEEELRELEKFRVWNFLSSFLKEKLNNTSIDVDLYTNKTCLKVELLETGTTYCIALSRRFDPTLSLFFFLGLLLFFCGDTLSRSQLFYYSAGISIGLLASLLILIYVMSRLMPKKSPVYFLLVGGWSFSVYLLQLVFKNLREICKFYWQYLLGYLLLMGFVSFAVCYRYGPLENERSINLLSWTLQLLGLLLMYLGIQIRPIALALVVVAVCAKYLEHPVQWAYAAYKRAQSAWLGPSPPRLLTEEEYRIQGEVETRKALEELRSYCRSPDFSAWTAVSRIQSPKRFADFVGGASHLTASEVSFHEQEYGLGGIFLEDQLFEDEEGEE</sequence>
<keyword evidence="6 8" id="KW-0472">Membrane</keyword>
<keyword evidence="3 8" id="KW-0812">Transmembrane</keyword>
<feature type="transmembrane region" description="Helical" evidence="8">
    <location>
        <begin position="204"/>
        <end position="224"/>
    </location>
</feature>
<dbReference type="Pfam" id="PF10225">
    <property type="entry name" value="NEMP"/>
    <property type="match status" value="1"/>
</dbReference>
<keyword evidence="4" id="KW-0732">Signal</keyword>
<feature type="transmembrane region" description="Helical" evidence="8">
    <location>
        <begin position="145"/>
        <end position="165"/>
    </location>
</feature>
<gene>
    <name evidence="9" type="primary">Nemp1</name>
    <name evidence="9" type="ORF">ALELAT_R08980</name>
</gene>
<proteinExistence type="inferred from homology"/>